<accession>A0A285BUV3</accession>
<evidence type="ECO:0000313" key="3">
    <source>
        <dbReference type="Proteomes" id="UP000242498"/>
    </source>
</evidence>
<evidence type="ECO:0000259" key="1">
    <source>
        <dbReference type="SMART" id="SM00530"/>
    </source>
</evidence>
<dbReference type="EMBL" id="LT907782">
    <property type="protein sequence ID" value="SNX59071.1"/>
    <property type="molecule type" value="Genomic_DNA"/>
</dbReference>
<dbReference type="CDD" id="cd00093">
    <property type="entry name" value="HTH_XRE"/>
    <property type="match status" value="1"/>
</dbReference>
<dbReference type="SUPFAM" id="SSF47413">
    <property type="entry name" value="lambda repressor-like DNA-binding domains"/>
    <property type="match status" value="1"/>
</dbReference>
<dbReference type="AlphaFoldDB" id="A0A285BUV3"/>
<feature type="domain" description="HTH cro/C1-type" evidence="1">
    <location>
        <begin position="6"/>
        <end position="60"/>
    </location>
</feature>
<sequence length="133" mass="15139">MEIGDRIRSERERLGHSQEQWTSVCGIHRNTQVKYEKGEGSPNVEYLVAIDSIGADIDYIITGEKSVYRESSPDFECPIISMIIEQLEIVLNENKQVLSPQKKAQVVVILYRLAYPGKEVSEKMVKEVINLAE</sequence>
<dbReference type="OrthoDB" id="7011085at2"/>
<dbReference type="GO" id="GO:0003677">
    <property type="term" value="F:DNA binding"/>
    <property type="evidence" value="ECO:0007669"/>
    <property type="project" value="InterPro"/>
</dbReference>
<dbReference type="InterPro" id="IPR010982">
    <property type="entry name" value="Lambda_DNA-bd_dom_sf"/>
</dbReference>
<dbReference type="RefSeq" id="WP_096291879.1">
    <property type="nucleotide sequence ID" value="NZ_LT907782.1"/>
</dbReference>
<reference evidence="2 3" key="1">
    <citation type="submission" date="2017-08" db="EMBL/GenBank/DDBJ databases">
        <authorList>
            <person name="de Groot N.N."/>
        </authorList>
    </citation>
    <scope>NUCLEOTIDE SEQUENCE [LARGE SCALE GENOMIC DNA]</scope>
    <source>
        <strain evidence="2 3">Nm15</strain>
    </source>
</reference>
<name>A0A285BUV3_9PROT</name>
<dbReference type="InterPro" id="IPR001387">
    <property type="entry name" value="Cro/C1-type_HTH"/>
</dbReference>
<dbReference type="Gene3D" id="1.10.260.40">
    <property type="entry name" value="lambda repressor-like DNA-binding domains"/>
    <property type="match status" value="1"/>
</dbReference>
<evidence type="ECO:0000313" key="2">
    <source>
        <dbReference type="EMBL" id="SNX59071.1"/>
    </source>
</evidence>
<dbReference type="Proteomes" id="UP000242498">
    <property type="component" value="Chromosome I"/>
</dbReference>
<dbReference type="SMART" id="SM00530">
    <property type="entry name" value="HTH_XRE"/>
    <property type="match status" value="1"/>
</dbReference>
<protein>
    <recommendedName>
        <fullName evidence="1">HTH cro/C1-type domain-containing protein</fullName>
    </recommendedName>
</protein>
<gene>
    <name evidence="2" type="ORF">SAMN06296273_0508</name>
</gene>
<proteinExistence type="predicted"/>
<organism evidence="2 3">
    <name type="scientific">Nitrosomonas ureae</name>
    <dbReference type="NCBI Taxonomy" id="44577"/>
    <lineage>
        <taxon>Bacteria</taxon>
        <taxon>Pseudomonadati</taxon>
        <taxon>Pseudomonadota</taxon>
        <taxon>Betaproteobacteria</taxon>
        <taxon>Nitrosomonadales</taxon>
        <taxon>Nitrosomonadaceae</taxon>
        <taxon>Nitrosomonas</taxon>
    </lineage>
</organism>